<dbReference type="SUPFAM" id="SSF81321">
    <property type="entry name" value="Family A G protein-coupled receptor-like"/>
    <property type="match status" value="1"/>
</dbReference>
<feature type="transmembrane region" description="Helical" evidence="9">
    <location>
        <begin position="101"/>
        <end position="122"/>
    </location>
</feature>
<comment type="subcellular location">
    <subcellularLocation>
        <location evidence="1">Cell membrane</location>
        <topology evidence="1">Multi-pass membrane protein</topology>
    </subcellularLocation>
</comment>
<organism evidence="11 12">
    <name type="scientific">Pantherophis guttatus</name>
    <name type="common">Corn snake</name>
    <name type="synonym">Elaphe guttata</name>
    <dbReference type="NCBI Taxonomy" id="94885"/>
    <lineage>
        <taxon>Eukaryota</taxon>
        <taxon>Metazoa</taxon>
        <taxon>Chordata</taxon>
        <taxon>Craniata</taxon>
        <taxon>Vertebrata</taxon>
        <taxon>Euteleostomi</taxon>
        <taxon>Lepidosauria</taxon>
        <taxon>Squamata</taxon>
        <taxon>Bifurcata</taxon>
        <taxon>Unidentata</taxon>
        <taxon>Episquamata</taxon>
        <taxon>Toxicofera</taxon>
        <taxon>Serpentes</taxon>
        <taxon>Colubroidea</taxon>
        <taxon>Colubridae</taxon>
        <taxon>Colubrinae</taxon>
        <taxon>Pantherophis</taxon>
    </lineage>
</organism>
<protein>
    <submittedName>
        <fullName evidence="12">Olfactory receptor 2AT4</fullName>
    </submittedName>
</protein>
<evidence type="ECO:0000259" key="10">
    <source>
        <dbReference type="PROSITE" id="PS50262"/>
    </source>
</evidence>
<keyword evidence="11" id="KW-1185">Reference proteome</keyword>
<feature type="transmembrane region" description="Helical" evidence="9">
    <location>
        <begin position="276"/>
        <end position="296"/>
    </location>
</feature>
<dbReference type="InterPro" id="IPR000725">
    <property type="entry name" value="Olfact_rcpt"/>
</dbReference>
<dbReference type="GO" id="GO:0004984">
    <property type="term" value="F:olfactory receptor activity"/>
    <property type="evidence" value="ECO:0007669"/>
    <property type="project" value="InterPro"/>
</dbReference>
<accession>A0A6P9D6M9</accession>
<dbReference type="GeneID" id="117676420"/>
<keyword evidence="12" id="KW-0675">Receptor</keyword>
<dbReference type="PROSITE" id="PS50262">
    <property type="entry name" value="G_PROTEIN_RECEP_F1_2"/>
    <property type="match status" value="1"/>
</dbReference>
<feature type="transmembrane region" description="Helical" evidence="9">
    <location>
        <begin position="242"/>
        <end position="264"/>
    </location>
</feature>
<dbReference type="GO" id="GO:0005886">
    <property type="term" value="C:plasma membrane"/>
    <property type="evidence" value="ECO:0007669"/>
    <property type="project" value="UniProtKB-SubCell"/>
</dbReference>
<dbReference type="InterPro" id="IPR000276">
    <property type="entry name" value="GPCR_Rhodpsn"/>
</dbReference>
<name>A0A6P9D6M9_PANGU</name>
<feature type="domain" description="G-protein coupled receptors family 1 profile" evidence="10">
    <location>
        <begin position="43"/>
        <end position="294"/>
    </location>
</feature>
<dbReference type="PANTHER" id="PTHR26453">
    <property type="entry name" value="OLFACTORY RECEPTOR"/>
    <property type="match status" value="1"/>
</dbReference>
<dbReference type="CDD" id="cd13954">
    <property type="entry name" value="7tmA_OR"/>
    <property type="match status" value="1"/>
</dbReference>
<dbReference type="PRINTS" id="PR00237">
    <property type="entry name" value="GPCRRHODOPSN"/>
</dbReference>
<evidence type="ECO:0000256" key="1">
    <source>
        <dbReference type="ARBA" id="ARBA00004651"/>
    </source>
</evidence>
<dbReference type="Gene3D" id="1.20.1070.10">
    <property type="entry name" value="Rhodopsin 7-helix transmembrane proteins"/>
    <property type="match status" value="1"/>
</dbReference>
<proteinExistence type="predicted"/>
<dbReference type="FunFam" id="1.20.1070.10:FF:000001">
    <property type="entry name" value="Olfactory receptor"/>
    <property type="match status" value="1"/>
</dbReference>
<evidence type="ECO:0000256" key="6">
    <source>
        <dbReference type="ARBA" id="ARBA00022989"/>
    </source>
</evidence>
<evidence type="ECO:0000256" key="8">
    <source>
        <dbReference type="ARBA" id="ARBA00023224"/>
    </source>
</evidence>
<keyword evidence="2" id="KW-1003">Cell membrane</keyword>
<dbReference type="InterPro" id="IPR017452">
    <property type="entry name" value="GPCR_Rhodpsn_7TM"/>
</dbReference>
<evidence type="ECO:0000256" key="2">
    <source>
        <dbReference type="ARBA" id="ARBA00022475"/>
    </source>
</evidence>
<dbReference type="PRINTS" id="PR00245">
    <property type="entry name" value="OLFACTORYR"/>
</dbReference>
<reference evidence="12" key="1">
    <citation type="submission" date="2025-08" db="UniProtKB">
        <authorList>
            <consortium name="RefSeq"/>
        </authorList>
    </citation>
    <scope>IDENTIFICATION</scope>
    <source>
        <tissue evidence="12">Blood</tissue>
    </source>
</reference>
<keyword evidence="4 9" id="KW-0812">Transmembrane</keyword>
<evidence type="ECO:0000256" key="3">
    <source>
        <dbReference type="ARBA" id="ARBA00022606"/>
    </source>
</evidence>
<feature type="transmembrane region" description="Helical" evidence="9">
    <location>
        <begin position="204"/>
        <end position="230"/>
    </location>
</feature>
<dbReference type="Proteomes" id="UP001652622">
    <property type="component" value="Unplaced"/>
</dbReference>
<dbReference type="SMART" id="SM01381">
    <property type="entry name" value="7TM_GPCR_Srsx"/>
    <property type="match status" value="1"/>
</dbReference>
<dbReference type="GO" id="GO:0004930">
    <property type="term" value="F:G protein-coupled receptor activity"/>
    <property type="evidence" value="ECO:0007669"/>
    <property type="project" value="InterPro"/>
</dbReference>
<feature type="transmembrane region" description="Helical" evidence="9">
    <location>
        <begin position="29"/>
        <end position="52"/>
    </location>
</feature>
<feature type="transmembrane region" description="Helical" evidence="9">
    <location>
        <begin position="143"/>
        <end position="163"/>
    </location>
</feature>
<keyword evidence="8" id="KW-0807">Transducer</keyword>
<evidence type="ECO:0000256" key="4">
    <source>
        <dbReference type="ARBA" id="ARBA00022692"/>
    </source>
</evidence>
<evidence type="ECO:0000256" key="7">
    <source>
        <dbReference type="ARBA" id="ARBA00023136"/>
    </source>
</evidence>
<dbReference type="KEGG" id="pgut:117676420"/>
<keyword evidence="7 9" id="KW-0472">Membrane</keyword>
<evidence type="ECO:0000313" key="12">
    <source>
        <dbReference type="RefSeq" id="XP_034291763.1"/>
    </source>
</evidence>
<feature type="transmembrane region" description="Helical" evidence="9">
    <location>
        <begin position="64"/>
        <end position="89"/>
    </location>
</feature>
<keyword evidence="5" id="KW-0552">Olfaction</keyword>
<evidence type="ECO:0000313" key="11">
    <source>
        <dbReference type="Proteomes" id="UP001652622"/>
    </source>
</evidence>
<keyword evidence="3" id="KW-0716">Sensory transduction</keyword>
<keyword evidence="6 9" id="KW-1133">Transmembrane helix</keyword>
<evidence type="ECO:0000256" key="9">
    <source>
        <dbReference type="SAM" id="Phobius"/>
    </source>
</evidence>
<gene>
    <name evidence="12" type="primary">LOC117676420</name>
</gene>
<dbReference type="AlphaFoldDB" id="A0A6P9D6M9"/>
<evidence type="ECO:0000256" key="5">
    <source>
        <dbReference type="ARBA" id="ARBA00022725"/>
    </source>
</evidence>
<dbReference type="InParanoid" id="A0A6P9D6M9"/>
<dbReference type="RefSeq" id="XP_034291763.1">
    <property type="nucleotide sequence ID" value="XM_034435872.2"/>
</dbReference>
<dbReference type="OMA" id="ITKFMIP"/>
<dbReference type="Pfam" id="PF13853">
    <property type="entry name" value="7tm_4"/>
    <property type="match status" value="1"/>
</dbReference>
<sequence>MESCNFTGGSVPSFWLVGFPSLQDHQFPLFFVFLAFYLLILSSNATIIVAVATDPKLHKPMYFFLTNLSILDILLTTITIPRMLAMFLINAKSVSSKGCFLQMYFFHGLAVTETFLLVVMSYDRYEAICHPLHYAVRMTKQKNLQLAAGAWLCALLVPIQPVVQSFQLTFRQAPRVNHCFCDHLAVVQAACQNAYTTFQSFLGFTISMTVAFGPLLLVVISYTCIMVSVLQIRSKEGRRKTFSTCFSHLVVVITYYFSIALAFLSYRVQMPSDIHILSDMTFAILTPLVNPLIYTLRNRDIKRAVRQLASSKVFSMQKERLRLEQVGLQGDLKPCFN</sequence>